<dbReference type="PANTHER" id="PTHR23019">
    <property type="entry name" value="NUCLEAR PORE MEMBRANE GLYCOPROTEIN GP210-RELATED"/>
    <property type="match status" value="1"/>
</dbReference>
<gene>
    <name evidence="2" type="ORF">SAMN05216544_0858</name>
</gene>
<dbReference type="SUPFAM" id="SSF49373">
    <property type="entry name" value="Invasin/intimin cell-adhesion fragments"/>
    <property type="match status" value="10"/>
</dbReference>
<dbReference type="Proteomes" id="UP000187651">
    <property type="component" value="Unassembled WGS sequence"/>
</dbReference>
<evidence type="ECO:0000313" key="3">
    <source>
        <dbReference type="Proteomes" id="UP000187651"/>
    </source>
</evidence>
<dbReference type="OrthoDB" id="2680260at2"/>
<organism evidence="2 3">
    <name type="scientific">Lachnospira pectinoschiza</name>
    <dbReference type="NCBI Taxonomy" id="28052"/>
    <lineage>
        <taxon>Bacteria</taxon>
        <taxon>Bacillati</taxon>
        <taxon>Bacillota</taxon>
        <taxon>Clostridia</taxon>
        <taxon>Lachnospirales</taxon>
        <taxon>Lachnospiraceae</taxon>
        <taxon>Lachnospira</taxon>
    </lineage>
</organism>
<evidence type="ECO:0000313" key="2">
    <source>
        <dbReference type="EMBL" id="SDM68499.1"/>
    </source>
</evidence>
<dbReference type="InterPro" id="IPR008964">
    <property type="entry name" value="Invasin/intimin_cell_adhesion"/>
</dbReference>
<proteinExistence type="predicted"/>
<dbReference type="InterPro" id="IPR003343">
    <property type="entry name" value="Big_2"/>
</dbReference>
<protein>
    <submittedName>
        <fullName evidence="2">Uncharacterized conserved protein YjdB, contains Ig-like domain</fullName>
    </submittedName>
</protein>
<dbReference type="InterPro" id="IPR007110">
    <property type="entry name" value="Ig-like_dom"/>
</dbReference>
<name>A0A1G9V8L0_9FIRM</name>
<dbReference type="InterPro" id="IPR045197">
    <property type="entry name" value="NUP210-like"/>
</dbReference>
<dbReference type="SMART" id="SM00635">
    <property type="entry name" value="BID_2"/>
    <property type="match status" value="11"/>
</dbReference>
<dbReference type="PANTHER" id="PTHR23019:SF0">
    <property type="entry name" value="NUCLEAR PORE MEMBRANE GLYCOPROTEIN 210"/>
    <property type="match status" value="1"/>
</dbReference>
<sequence length="1296" mass="136261">MKKFMRLKMKWKLTIGAMLAVVLVWGAIYIAIGDTSVSLALNLSTLSITEGSTSTALYTSTFSGTDDNYVDTDDSSLDGYANVKRLIWTTSDSDVVSFVDDDGEYQETIDNTIRPTLYGASAGAATVTVSYHSRTYDENGDIATDTVVKSASASVYVPIEVEFYVTRDGTDVTDENYYEVGDIITISSNTSTSNPLFISTTNDTTGNVTSDGVVELVSSTYNTATLEVVGGGKTVITARTTDGDGVTALSSTFTCVGEVEFYEGSDYANSEGHYIQTLSSGQKYMILDDTDFESFTYETVPSNVTYPSTSGVEYEIADTSIATVIAGTVCGVAAGVTKLTAGVTVTDVNGDSTWLTYDTVNIVVPFKKLGNETTTLNVDDQLQLYTSGVTSEVTWSTSDTSVLQVDASTGLVTATGAGTAIIYATRTQDELYTTYNQTYQLLYTITVIDDFGLSTTTATLNIGDSFDLKALVTNEVTADDLTYTITNQANDAGVVPSDDIVTVSQSDDGVTFTVTGVSAGTTHIKIIQNIDGVIKSDTCVVYVTTPVEGISINPSTIDIAIGTTETVQLEFTPESPTNNTVYWFTSDSSVATVTGTSYTASITGVSGGSCTISVISQDGLYMASCTVNVTVAVTGVSLNATTVSTNLSVGQYQLVATVTPADTDGVNTNVTWTSSDTSVATVDENGLVTFVSSGNVTIVCQTEEGGYLAMCNITIAIPVESITLNHTDEILSIGDTLTISATVLPQTATNREVSWSSTNTSVATVDENGVVTAVASGSATILCQSTDGTALVETCAIYVKQPITSITLTTTEITVRKGQVFWLYATVLPENADNKTLTWTSADSDYVTVDSDGMVTAVEATDGAAITITCTNDDTGLYATCKVTVTQPVTGITLNSSYQELWVGSKYAIIPTIEPTDAENKNVTYLSSDESVATVDENGVVTAVAGGSCVIEVTTEECSLTAACNIVVFEYVSTVSLDQSEFYINVGDKKKINATVGADTATTKTVSWTSSNDSYCSVDSTGYITAISPGNVTITATATDGSSVSASCIVHVVNPVTGISVSPSTSRILVGDSVVLSANISPSNATVQTVTWTSSDTSIATVDEQGEVIGVAAGKVKITATSTDGNSVKGVAWVYVTTPINITSLKINSSSIYMLNGKSRQLSVIVRPVTNTDAYSWYSSDTGIVTVNQNGLITTVGPGTAEVYVMSEGSSVEATCTVHSLALSSTSITLEQYDSYYLTVIGNDEENTVTWRSTNPRVATVNDDGTIVARKAGTCTIKAIVDNKTLNCVVRVTNFR</sequence>
<dbReference type="Gene3D" id="2.60.40.1080">
    <property type="match status" value="11"/>
</dbReference>
<dbReference type="RefSeq" id="WP_074521099.1">
    <property type="nucleotide sequence ID" value="NZ_FNHZ01000002.1"/>
</dbReference>
<dbReference type="PROSITE" id="PS50835">
    <property type="entry name" value="IG_LIKE"/>
    <property type="match status" value="1"/>
</dbReference>
<keyword evidence="3" id="KW-1185">Reference proteome</keyword>
<dbReference type="Pfam" id="PF02368">
    <property type="entry name" value="Big_2"/>
    <property type="match status" value="8"/>
</dbReference>
<accession>A0A1G9V8L0</accession>
<reference evidence="3" key="1">
    <citation type="submission" date="2016-10" db="EMBL/GenBank/DDBJ databases">
        <authorList>
            <person name="Varghese N."/>
            <person name="Submissions S."/>
        </authorList>
    </citation>
    <scope>NUCLEOTIDE SEQUENCE [LARGE SCALE GENOMIC DNA]</scope>
    <source>
        <strain evidence="3">M83</strain>
    </source>
</reference>
<feature type="domain" description="Ig-like" evidence="1">
    <location>
        <begin position="1198"/>
        <end position="1296"/>
    </location>
</feature>
<evidence type="ECO:0000259" key="1">
    <source>
        <dbReference type="PROSITE" id="PS50835"/>
    </source>
</evidence>
<dbReference type="EMBL" id="FNHZ01000002">
    <property type="protein sequence ID" value="SDM68499.1"/>
    <property type="molecule type" value="Genomic_DNA"/>
</dbReference>